<dbReference type="Pfam" id="PF06580">
    <property type="entry name" value="His_kinase"/>
    <property type="match status" value="1"/>
</dbReference>
<evidence type="ECO:0000256" key="8">
    <source>
        <dbReference type="ARBA" id="ARBA00024867"/>
    </source>
</evidence>
<sequence length="986" mass="112591">MKNKFCRICTMIFLIFLLAISNMYKVAFAESKIEKHILILHAFAPEYPIHMQYNKGIKDKLEQNKKYKFIYSYEYLDFARHSKEKGYFDNIAQYLKLKYKNYKPDFIVTQANLLPLLEKYDKEIFSGVPVIITKDNNGLQEIKGHSNYFFIEQSTEAEKNIQLILQIKPLTKKIYIVIGDSADERIFVERFKDVEKKYIDKIQFVFMNTFSYNQMIEAVKKAEDDSAVLYFRWLTDIEGKSFIPEEVINDICKVSKVPVYGTDAQFLGSGILGGYVKEQQVAGQVAADIIIKILEGKESTVHKEIASVSNVYEFDWRQLKRFGIDESKLPQGSEIKYREVSIWEQYWGYICAGFVLIILQTMLILGLMINRKKRKSAEKELIISNSSLQKLTEKLISIDKMKDEFLSNTSHELQTPLNGIINITETLTEGNHGTINQRQRDELQVILALSKRLSSLVKDIIDVERIKRNEIQFNFQTINIKSLCDMVSGVFKHLIIGKDIDIILDIPEDIPPVFADENRLIQVLYNLLGNSVKFTERGIITISAVEENEFIKVSVEDTGIGISEDVQGKLFNAFTQGGEDIQSQYGGSGLGLYVTQKLLELMKGEIFLQWSEFGKGSCFSFILPKSNEILEDIKREVLEVIEAEINVKEIENKISSDFVALAVDDEPTNLRILKSLLRSKGYEILTASNGKEAIEIIRSRQDIDIVLMDVMMPGISGYEACERVREYYSIYDLPILMLTVRDTPEDVATAFEAGANDFVVKPFVAKELLARISNLLLLKKSVHEALKNEMAFLQAQIKPHFLFNALSTIMSFCFTDGEKAAELLSYLSQYLHKSFNIDSTSATVTFESELQLTAAYAEIEKARFGDRLSVKFDIDENVKKHSTLPLTIQPLVENSIRHGLMKRESGGTVKIQVKVEEDMIKVFVEDDGMGIENTEGILKEGEALKSTETGVGLTNIRRRLMNYYGTELCLYSKKDEGTKIWFTIPK</sequence>
<keyword evidence="10" id="KW-0472">Membrane</keyword>
<dbReference type="PATRIC" id="fig|1121318.3.peg.3523"/>
<keyword evidence="5 13" id="KW-0808">Transferase</keyword>
<dbReference type="PANTHER" id="PTHR43047">
    <property type="entry name" value="TWO-COMPONENT HISTIDINE PROTEIN KINASE"/>
    <property type="match status" value="1"/>
</dbReference>
<reference evidence="14" key="1">
    <citation type="submission" date="2015-08" db="EMBL/GenBank/DDBJ databases">
        <title>Genome sequence of the strict anaerobe Clostridium homopropionicum LuHBu1 (DSM 5847T).</title>
        <authorList>
            <person name="Poehlein A."/>
            <person name="Beck M."/>
            <person name="Schiel-Bengelsdorf B."/>
            <person name="Bengelsdorf F.R."/>
            <person name="Daniel R."/>
            <person name="Duerre P."/>
        </authorList>
    </citation>
    <scope>NUCLEOTIDE SEQUENCE [LARGE SCALE GENOMIC DNA]</scope>
    <source>
        <strain evidence="14">DSM 5847</strain>
    </source>
</reference>
<protein>
    <recommendedName>
        <fullName evidence="3">Stage 0 sporulation protein A homolog</fullName>
        <ecNumber evidence="2">2.7.13.3</ecNumber>
    </recommendedName>
</protein>
<dbReference type="Pfam" id="PF04392">
    <property type="entry name" value="ABC_sub_bind"/>
    <property type="match status" value="1"/>
</dbReference>
<dbReference type="SMART" id="SM00448">
    <property type="entry name" value="REC"/>
    <property type="match status" value="1"/>
</dbReference>
<dbReference type="AlphaFoldDB" id="A0A0L6Z5F4"/>
<feature type="domain" description="Response regulatory" evidence="12">
    <location>
        <begin position="659"/>
        <end position="776"/>
    </location>
</feature>
<comment type="caution">
    <text evidence="13">The sequence shown here is derived from an EMBL/GenBank/DDBJ whole genome shotgun (WGS) entry which is preliminary data.</text>
</comment>
<dbReference type="Gene3D" id="3.30.565.10">
    <property type="entry name" value="Histidine kinase-like ATPase, C-terminal domain"/>
    <property type="match status" value="2"/>
</dbReference>
<keyword evidence="10" id="KW-1133">Transmembrane helix</keyword>
<dbReference type="InterPro" id="IPR010559">
    <property type="entry name" value="Sig_transdc_His_kin_internal"/>
</dbReference>
<dbReference type="SMART" id="SM00387">
    <property type="entry name" value="HATPase_c"/>
    <property type="match status" value="2"/>
</dbReference>
<dbReference type="Gene3D" id="1.10.287.130">
    <property type="match status" value="1"/>
</dbReference>
<dbReference type="InterPro" id="IPR036890">
    <property type="entry name" value="HATPase_C_sf"/>
</dbReference>
<dbReference type="InterPro" id="IPR011006">
    <property type="entry name" value="CheY-like_superfamily"/>
</dbReference>
<dbReference type="Pfam" id="PF02518">
    <property type="entry name" value="HATPase_c"/>
    <property type="match status" value="2"/>
</dbReference>
<dbReference type="Pfam" id="PF00512">
    <property type="entry name" value="HisKA"/>
    <property type="match status" value="1"/>
</dbReference>
<feature type="transmembrane region" description="Helical" evidence="10">
    <location>
        <begin position="346"/>
        <end position="369"/>
    </location>
</feature>
<evidence type="ECO:0000259" key="11">
    <source>
        <dbReference type="PROSITE" id="PS50109"/>
    </source>
</evidence>
<evidence type="ECO:0000256" key="9">
    <source>
        <dbReference type="PROSITE-ProRule" id="PRU00169"/>
    </source>
</evidence>
<dbReference type="SMART" id="SM00388">
    <property type="entry name" value="HisKA"/>
    <property type="match status" value="1"/>
</dbReference>
<dbReference type="PANTHER" id="PTHR43047:SF72">
    <property type="entry name" value="OSMOSENSING HISTIDINE PROTEIN KINASE SLN1"/>
    <property type="match status" value="1"/>
</dbReference>
<dbReference type="EMBL" id="LHUR01000047">
    <property type="protein sequence ID" value="KOA18073.1"/>
    <property type="molecule type" value="Genomic_DNA"/>
</dbReference>
<name>A0A0L6Z5F4_9CLOT</name>
<keyword evidence="4 9" id="KW-0597">Phosphoprotein</keyword>
<dbReference type="GO" id="GO:0005886">
    <property type="term" value="C:plasma membrane"/>
    <property type="evidence" value="ECO:0007669"/>
    <property type="project" value="TreeGrafter"/>
</dbReference>
<dbReference type="InterPro" id="IPR007487">
    <property type="entry name" value="ABC_transpt-TYRBP-like"/>
</dbReference>
<dbReference type="InterPro" id="IPR004358">
    <property type="entry name" value="Sig_transdc_His_kin-like_C"/>
</dbReference>
<evidence type="ECO:0000256" key="10">
    <source>
        <dbReference type="SAM" id="Phobius"/>
    </source>
</evidence>
<evidence type="ECO:0000256" key="6">
    <source>
        <dbReference type="ARBA" id="ARBA00022777"/>
    </source>
</evidence>
<gene>
    <name evidence="13" type="primary">rpfC</name>
    <name evidence="13" type="ORF">CLHOM_35240</name>
</gene>
<evidence type="ECO:0000256" key="3">
    <source>
        <dbReference type="ARBA" id="ARBA00018672"/>
    </source>
</evidence>
<keyword evidence="14" id="KW-1185">Reference proteome</keyword>
<proteinExistence type="predicted"/>
<organism evidence="13 14">
    <name type="scientific">Clostridium homopropionicum DSM 5847</name>
    <dbReference type="NCBI Taxonomy" id="1121318"/>
    <lineage>
        <taxon>Bacteria</taxon>
        <taxon>Bacillati</taxon>
        <taxon>Bacillota</taxon>
        <taxon>Clostridia</taxon>
        <taxon>Eubacteriales</taxon>
        <taxon>Clostridiaceae</taxon>
        <taxon>Clostridium</taxon>
    </lineage>
</organism>
<dbReference type="RefSeq" id="WP_052222955.1">
    <property type="nucleotide sequence ID" value="NZ_LHUR01000047.1"/>
</dbReference>
<feature type="domain" description="Histidine kinase" evidence="11">
    <location>
        <begin position="408"/>
        <end position="627"/>
    </location>
</feature>
<evidence type="ECO:0000313" key="14">
    <source>
        <dbReference type="Proteomes" id="UP000037043"/>
    </source>
</evidence>
<evidence type="ECO:0000313" key="13">
    <source>
        <dbReference type="EMBL" id="KOA18073.1"/>
    </source>
</evidence>
<evidence type="ECO:0000256" key="4">
    <source>
        <dbReference type="ARBA" id="ARBA00022553"/>
    </source>
</evidence>
<dbReference type="GO" id="GO:0000155">
    <property type="term" value="F:phosphorelay sensor kinase activity"/>
    <property type="evidence" value="ECO:0007669"/>
    <property type="project" value="InterPro"/>
</dbReference>
<feature type="modified residue" description="4-aspartylphosphate" evidence="9">
    <location>
        <position position="709"/>
    </location>
</feature>
<dbReference type="SUPFAM" id="SSF47384">
    <property type="entry name" value="Homodimeric domain of signal transducing histidine kinase"/>
    <property type="match status" value="1"/>
</dbReference>
<dbReference type="InterPro" id="IPR036097">
    <property type="entry name" value="HisK_dim/P_sf"/>
</dbReference>
<dbReference type="PROSITE" id="PS50109">
    <property type="entry name" value="HIS_KIN"/>
    <property type="match status" value="1"/>
</dbReference>
<dbReference type="STRING" id="36844.SAMN04488501_1145"/>
<comment type="catalytic activity">
    <reaction evidence="1">
        <text>ATP + protein L-histidine = ADP + protein N-phospho-L-histidine.</text>
        <dbReference type="EC" id="2.7.13.3"/>
    </reaction>
</comment>
<evidence type="ECO:0000256" key="2">
    <source>
        <dbReference type="ARBA" id="ARBA00012438"/>
    </source>
</evidence>
<dbReference type="SUPFAM" id="SSF52172">
    <property type="entry name" value="CheY-like"/>
    <property type="match status" value="1"/>
</dbReference>
<dbReference type="InterPro" id="IPR003661">
    <property type="entry name" value="HisK_dim/P_dom"/>
</dbReference>
<dbReference type="CDD" id="cd00082">
    <property type="entry name" value="HisKA"/>
    <property type="match status" value="1"/>
</dbReference>
<keyword evidence="7" id="KW-0902">Two-component regulatory system</keyword>
<dbReference type="GO" id="GO:0009927">
    <property type="term" value="F:histidine phosphotransfer kinase activity"/>
    <property type="evidence" value="ECO:0007669"/>
    <property type="project" value="TreeGrafter"/>
</dbReference>
<dbReference type="PROSITE" id="PS50110">
    <property type="entry name" value="RESPONSE_REGULATORY"/>
    <property type="match status" value="1"/>
</dbReference>
<keyword evidence="10" id="KW-0812">Transmembrane</keyword>
<evidence type="ECO:0000256" key="5">
    <source>
        <dbReference type="ARBA" id="ARBA00022679"/>
    </source>
</evidence>
<accession>A0A0L6Z5F4</accession>
<dbReference type="InterPro" id="IPR001789">
    <property type="entry name" value="Sig_transdc_resp-reg_receiver"/>
</dbReference>
<dbReference type="Proteomes" id="UP000037043">
    <property type="component" value="Unassembled WGS sequence"/>
</dbReference>
<evidence type="ECO:0000256" key="1">
    <source>
        <dbReference type="ARBA" id="ARBA00000085"/>
    </source>
</evidence>
<keyword evidence="6" id="KW-0418">Kinase</keyword>
<dbReference type="Gene3D" id="3.40.50.2300">
    <property type="match status" value="2"/>
</dbReference>
<dbReference type="EC" id="2.7.13.3" evidence="2"/>
<dbReference type="InterPro" id="IPR003594">
    <property type="entry name" value="HATPase_dom"/>
</dbReference>
<evidence type="ECO:0000256" key="7">
    <source>
        <dbReference type="ARBA" id="ARBA00023012"/>
    </source>
</evidence>
<dbReference type="CDD" id="cd16922">
    <property type="entry name" value="HATPase_EvgS-ArcB-TorS-like"/>
    <property type="match status" value="1"/>
</dbReference>
<dbReference type="SUPFAM" id="SSF55874">
    <property type="entry name" value="ATPase domain of HSP90 chaperone/DNA topoisomerase II/histidine kinase"/>
    <property type="match status" value="2"/>
</dbReference>
<comment type="function">
    <text evidence="8">May play the central regulatory role in sporulation. It may be an element of the effector pathway responsible for the activation of sporulation genes in response to nutritional stress. Spo0A may act in concert with spo0H (a sigma factor) to control the expression of some genes that are critical to the sporulation process.</text>
</comment>
<evidence type="ECO:0000259" key="12">
    <source>
        <dbReference type="PROSITE" id="PS50110"/>
    </source>
</evidence>
<dbReference type="Pfam" id="PF00072">
    <property type="entry name" value="Response_reg"/>
    <property type="match status" value="1"/>
</dbReference>
<dbReference type="PRINTS" id="PR00344">
    <property type="entry name" value="BCTRLSENSOR"/>
</dbReference>
<dbReference type="InterPro" id="IPR005467">
    <property type="entry name" value="His_kinase_dom"/>
</dbReference>